<evidence type="ECO:0000313" key="1">
    <source>
        <dbReference type="EMBL" id="KAK0500542.1"/>
    </source>
</evidence>
<gene>
    <name evidence="1" type="ORF">EDD18DRAFT_1150436</name>
</gene>
<comment type="caution">
    <text evidence="1">The sequence shown here is derived from an EMBL/GenBank/DDBJ whole genome shotgun (WGS) entry which is preliminary data.</text>
</comment>
<accession>A0AA39QCT1</accession>
<dbReference type="AlphaFoldDB" id="A0AA39QCT1"/>
<reference evidence="1" key="1">
    <citation type="submission" date="2023-06" db="EMBL/GenBank/DDBJ databases">
        <authorList>
            <consortium name="Lawrence Berkeley National Laboratory"/>
            <person name="Ahrendt S."/>
            <person name="Sahu N."/>
            <person name="Indic B."/>
            <person name="Wong-Bajracharya J."/>
            <person name="Merenyi Z."/>
            <person name="Ke H.-M."/>
            <person name="Monk M."/>
            <person name="Kocsube S."/>
            <person name="Drula E."/>
            <person name="Lipzen A."/>
            <person name="Balint B."/>
            <person name="Henrissat B."/>
            <person name="Andreopoulos B."/>
            <person name="Martin F.M."/>
            <person name="Harder C.B."/>
            <person name="Rigling D."/>
            <person name="Ford K.L."/>
            <person name="Foster G.D."/>
            <person name="Pangilinan J."/>
            <person name="Papanicolaou A."/>
            <person name="Barry K."/>
            <person name="LaButti K."/>
            <person name="Viragh M."/>
            <person name="Koriabine M."/>
            <person name="Yan M."/>
            <person name="Riley R."/>
            <person name="Champramary S."/>
            <person name="Plett K.L."/>
            <person name="Tsai I.J."/>
            <person name="Slot J."/>
            <person name="Sipos G."/>
            <person name="Plett J."/>
            <person name="Nagy L.G."/>
            <person name="Grigoriev I.V."/>
        </authorList>
    </citation>
    <scope>NUCLEOTIDE SEQUENCE</scope>
    <source>
        <strain evidence="1">HWK02</strain>
    </source>
</reference>
<keyword evidence="2" id="KW-1185">Reference proteome</keyword>
<evidence type="ECO:0000313" key="2">
    <source>
        <dbReference type="Proteomes" id="UP001175228"/>
    </source>
</evidence>
<dbReference type="Proteomes" id="UP001175228">
    <property type="component" value="Unassembled WGS sequence"/>
</dbReference>
<name>A0AA39QCT1_9AGAR</name>
<dbReference type="EMBL" id="JAUEPU010000008">
    <property type="protein sequence ID" value="KAK0500542.1"/>
    <property type="molecule type" value="Genomic_DNA"/>
</dbReference>
<sequence length="75" mass="8233">ASFGIFLDVVVLPPSLPLFSLVWCLSTAACASCRLSASFLSSSKFRSVSTIWRRPLKSAIDSYHGGWKNGKVVRR</sequence>
<protein>
    <submittedName>
        <fullName evidence="1">Uncharacterized protein</fullName>
    </submittedName>
</protein>
<organism evidence="1 2">
    <name type="scientific">Armillaria luteobubalina</name>
    <dbReference type="NCBI Taxonomy" id="153913"/>
    <lineage>
        <taxon>Eukaryota</taxon>
        <taxon>Fungi</taxon>
        <taxon>Dikarya</taxon>
        <taxon>Basidiomycota</taxon>
        <taxon>Agaricomycotina</taxon>
        <taxon>Agaricomycetes</taxon>
        <taxon>Agaricomycetidae</taxon>
        <taxon>Agaricales</taxon>
        <taxon>Marasmiineae</taxon>
        <taxon>Physalacriaceae</taxon>
        <taxon>Armillaria</taxon>
    </lineage>
</organism>
<proteinExistence type="predicted"/>
<feature type="non-terminal residue" evidence="1">
    <location>
        <position position="1"/>
    </location>
</feature>